<reference evidence="1" key="1">
    <citation type="journal article" date="2015" name="Nature">
        <title>Complex archaea that bridge the gap between prokaryotes and eukaryotes.</title>
        <authorList>
            <person name="Spang A."/>
            <person name="Saw J.H."/>
            <person name="Jorgensen S.L."/>
            <person name="Zaremba-Niedzwiedzka K."/>
            <person name="Martijn J."/>
            <person name="Lind A.E."/>
            <person name="van Eijk R."/>
            <person name="Schleper C."/>
            <person name="Guy L."/>
            <person name="Ettema T.J."/>
        </authorList>
    </citation>
    <scope>NUCLEOTIDE SEQUENCE</scope>
</reference>
<dbReference type="AlphaFoldDB" id="A0A0F9L4A7"/>
<evidence type="ECO:0000313" key="1">
    <source>
        <dbReference type="EMBL" id="KKM89634.1"/>
    </source>
</evidence>
<dbReference type="EMBL" id="LAZR01006790">
    <property type="protein sequence ID" value="KKM89634.1"/>
    <property type="molecule type" value="Genomic_DNA"/>
</dbReference>
<name>A0A0F9L4A7_9ZZZZ</name>
<proteinExistence type="predicted"/>
<sequence length="184" mass="22173">MRANKLSWKFSGYYKKWELYLFRLFKLAEYIESSLRSYKIDAPLLDDLLIPEGYENTSIRIPPNPFLMGNDDTVFFTYYEDLIDLNFTDTDKSSIKLLKEIWKRIGEIKTFLGITKGTRYVGEEREEWRLINEIDWYILYSEYAPMLYRAILGDAVKEEIILKKFKNFLRDRSRIKGTKSLRYY</sequence>
<organism evidence="1">
    <name type="scientific">marine sediment metagenome</name>
    <dbReference type="NCBI Taxonomy" id="412755"/>
    <lineage>
        <taxon>unclassified sequences</taxon>
        <taxon>metagenomes</taxon>
        <taxon>ecological metagenomes</taxon>
    </lineage>
</organism>
<gene>
    <name evidence="1" type="ORF">LCGC14_1246740</name>
</gene>
<comment type="caution">
    <text evidence="1">The sequence shown here is derived from an EMBL/GenBank/DDBJ whole genome shotgun (WGS) entry which is preliminary data.</text>
</comment>
<accession>A0A0F9L4A7</accession>
<protein>
    <submittedName>
        <fullName evidence="1">Uncharacterized protein</fullName>
    </submittedName>
</protein>